<dbReference type="SUPFAM" id="SSF49493">
    <property type="entry name" value="HSP40/DnaJ peptide-binding domain"/>
    <property type="match status" value="2"/>
</dbReference>
<dbReference type="STRING" id="1759059.ATE48_07910"/>
<accession>A0A1B1AN43</accession>
<dbReference type="InterPro" id="IPR008971">
    <property type="entry name" value="HSP40/DnaJ_pept-bd"/>
</dbReference>
<evidence type="ECO:0000313" key="4">
    <source>
        <dbReference type="EMBL" id="ANP47989.1"/>
    </source>
</evidence>
<dbReference type="Pfam" id="PF00226">
    <property type="entry name" value="DnaJ"/>
    <property type="match status" value="1"/>
</dbReference>
<evidence type="ECO:0000313" key="5">
    <source>
        <dbReference type="Proteomes" id="UP000092498"/>
    </source>
</evidence>
<dbReference type="InterPro" id="IPR001623">
    <property type="entry name" value="DnaJ_domain"/>
</dbReference>
<dbReference type="InParanoid" id="A0A1B1AN43"/>
<feature type="region of interest" description="Disordered" evidence="2">
    <location>
        <begin position="60"/>
        <end position="79"/>
    </location>
</feature>
<proteinExistence type="predicted"/>
<feature type="domain" description="J" evidence="3">
    <location>
        <begin position="4"/>
        <end position="69"/>
    </location>
</feature>
<reference evidence="4 5" key="1">
    <citation type="submission" date="2015-11" db="EMBL/GenBank/DDBJ databases">
        <title>Whole-Genome Sequence of Candidatus Oderbacter manganicum from the National Park Lower Oder Valley, Germany.</title>
        <authorList>
            <person name="Braun B."/>
            <person name="Liere K."/>
            <person name="Szewzyk U."/>
        </authorList>
    </citation>
    <scope>NUCLEOTIDE SEQUENCE [LARGE SCALE GENOMIC DNA]</scope>
    <source>
        <strain evidence="4 5">OTSz_A_272</strain>
    </source>
</reference>
<dbReference type="GO" id="GO:0005737">
    <property type="term" value="C:cytoplasm"/>
    <property type="evidence" value="ECO:0007669"/>
    <property type="project" value="TreeGrafter"/>
</dbReference>
<gene>
    <name evidence="4" type="ORF">ATE48_07910</name>
</gene>
<keyword evidence="1" id="KW-0143">Chaperone</keyword>
<protein>
    <submittedName>
        <fullName evidence="4">Molecular chaperone DnaJ</fullName>
    </submittedName>
</protein>
<dbReference type="PROSITE" id="PS50076">
    <property type="entry name" value="DNAJ_2"/>
    <property type="match status" value="1"/>
</dbReference>
<dbReference type="AlphaFoldDB" id="A0A1B1AN43"/>
<sequence length="303" mass="32856">MVKDPYETLGVARTATSDDIRKAYRRLAKKLHPDLNPGDKQAEARFKEVTAANDLLSDPDKRKKFDAGEIDASGAERPRQQYYKDFARGGAGAGNPYENSSGFSDFADGDDLFAELFRRQAGQARRTRGADLHYRLAISFLDAINGVTQRLSLPDGGSLDVSIPAGIQEGQTLRLRGKGAPPRGDGEPGDALVEISVNPHRFFVRHDDDIHVELPITLSEAVLGARVKTPTPTGAVMLTVPKGSNTGTILRLKGKGVARRGGYGDELVKLKVILPSPPNAELEAFVSTWAPQISDDPRKDMTP</sequence>
<evidence type="ECO:0000256" key="2">
    <source>
        <dbReference type="SAM" id="MobiDB-lite"/>
    </source>
</evidence>
<dbReference type="Gene3D" id="2.60.260.20">
    <property type="entry name" value="Urease metallochaperone UreE, N-terminal domain"/>
    <property type="match status" value="2"/>
</dbReference>
<dbReference type="KEGG" id="cbot:ATE48_07910"/>
<dbReference type="InterPro" id="IPR018253">
    <property type="entry name" value="DnaJ_domain_CS"/>
</dbReference>
<dbReference type="GO" id="GO:0051082">
    <property type="term" value="F:unfolded protein binding"/>
    <property type="evidence" value="ECO:0007669"/>
    <property type="project" value="InterPro"/>
</dbReference>
<evidence type="ECO:0000259" key="3">
    <source>
        <dbReference type="PROSITE" id="PS50076"/>
    </source>
</evidence>
<dbReference type="SUPFAM" id="SSF46565">
    <property type="entry name" value="Chaperone J-domain"/>
    <property type="match status" value="1"/>
</dbReference>
<dbReference type="EMBL" id="CP013244">
    <property type="protein sequence ID" value="ANP47989.1"/>
    <property type="molecule type" value="Genomic_DNA"/>
</dbReference>
<dbReference type="Proteomes" id="UP000092498">
    <property type="component" value="Chromosome"/>
</dbReference>
<dbReference type="CDD" id="cd06257">
    <property type="entry name" value="DnaJ"/>
    <property type="match status" value="1"/>
</dbReference>
<dbReference type="PRINTS" id="PR00625">
    <property type="entry name" value="JDOMAIN"/>
</dbReference>
<dbReference type="Pfam" id="PF01556">
    <property type="entry name" value="DnaJ_C"/>
    <property type="match status" value="1"/>
</dbReference>
<dbReference type="InterPro" id="IPR002939">
    <property type="entry name" value="DnaJ_C"/>
</dbReference>
<dbReference type="PANTHER" id="PTHR43096:SF52">
    <property type="entry name" value="DNAJ HOMOLOG 1, MITOCHONDRIAL-RELATED"/>
    <property type="match status" value="1"/>
</dbReference>
<dbReference type="PANTHER" id="PTHR43096">
    <property type="entry name" value="DNAJ HOMOLOG 1, MITOCHONDRIAL-RELATED"/>
    <property type="match status" value="1"/>
</dbReference>
<dbReference type="CDD" id="cd10747">
    <property type="entry name" value="DnaJ_C"/>
    <property type="match status" value="1"/>
</dbReference>
<dbReference type="InterPro" id="IPR036869">
    <property type="entry name" value="J_dom_sf"/>
</dbReference>
<organism evidence="4 5">
    <name type="scientific">Candidatus Viadribacter manganicus</name>
    <dbReference type="NCBI Taxonomy" id="1759059"/>
    <lineage>
        <taxon>Bacteria</taxon>
        <taxon>Pseudomonadati</taxon>
        <taxon>Pseudomonadota</taxon>
        <taxon>Alphaproteobacteria</taxon>
        <taxon>Hyphomonadales</taxon>
        <taxon>Hyphomonadaceae</taxon>
        <taxon>Candidatus Viadribacter</taxon>
    </lineage>
</organism>
<name>A0A1B1AN43_9PROT</name>
<dbReference type="SMART" id="SM00271">
    <property type="entry name" value="DnaJ"/>
    <property type="match status" value="1"/>
</dbReference>
<evidence type="ECO:0000256" key="1">
    <source>
        <dbReference type="ARBA" id="ARBA00023186"/>
    </source>
</evidence>
<keyword evidence="5" id="KW-1185">Reference proteome</keyword>
<dbReference type="Gene3D" id="1.10.287.110">
    <property type="entry name" value="DnaJ domain"/>
    <property type="match status" value="1"/>
</dbReference>
<dbReference type="GO" id="GO:0042026">
    <property type="term" value="P:protein refolding"/>
    <property type="evidence" value="ECO:0007669"/>
    <property type="project" value="TreeGrafter"/>
</dbReference>
<dbReference type="PROSITE" id="PS00636">
    <property type="entry name" value="DNAJ_1"/>
    <property type="match status" value="1"/>
</dbReference>
<dbReference type="FunCoup" id="A0A1B1AN43">
    <property type="interactions" value="132"/>
</dbReference>